<keyword evidence="1" id="KW-0472">Membrane</keyword>
<dbReference type="EMBL" id="SNVW01000001">
    <property type="protein sequence ID" value="TDN46615.1"/>
    <property type="molecule type" value="Genomic_DNA"/>
</dbReference>
<accession>A0A4R6DNQ0</accession>
<sequence length="193" mass="20051">MPYGDDVDIGRAILGTSTVGAVVLAVGFGFAVAPVHGLTTNVISGGACATFPHGSHAPSAWFLVALQNDSDFEVHVRDVEPQELSDVTLERFAIAPHPDERTSGLIATDDTGRPTEYGRTVPVDSGFVVPAHGELDVTGRIVLRPGAVAGQVRGFTVTTTGVLGTLRTDSTPEAFGVGVEQGGDEPDVDCLRD</sequence>
<evidence type="ECO:0000256" key="1">
    <source>
        <dbReference type="SAM" id="Phobius"/>
    </source>
</evidence>
<dbReference type="AlphaFoldDB" id="A0A4R6DNQ0"/>
<protein>
    <submittedName>
        <fullName evidence="2">Uncharacterized protein</fullName>
    </submittedName>
</protein>
<keyword evidence="1" id="KW-1133">Transmembrane helix</keyword>
<evidence type="ECO:0000313" key="3">
    <source>
        <dbReference type="Proteomes" id="UP000295764"/>
    </source>
</evidence>
<keyword evidence="1" id="KW-0812">Transmembrane</keyword>
<comment type="caution">
    <text evidence="2">The sequence shown here is derived from an EMBL/GenBank/DDBJ whole genome shotgun (WGS) entry which is preliminary data.</text>
</comment>
<gene>
    <name evidence="2" type="ORF">EDF64_101482</name>
</gene>
<dbReference type="Proteomes" id="UP000295764">
    <property type="component" value="Unassembled WGS sequence"/>
</dbReference>
<feature type="transmembrane region" description="Helical" evidence="1">
    <location>
        <begin position="12"/>
        <end position="33"/>
    </location>
</feature>
<organism evidence="2 3">
    <name type="scientific">Curtobacterium flaccumfaciens</name>
    <dbReference type="NCBI Taxonomy" id="2035"/>
    <lineage>
        <taxon>Bacteria</taxon>
        <taxon>Bacillati</taxon>
        <taxon>Actinomycetota</taxon>
        <taxon>Actinomycetes</taxon>
        <taxon>Micrococcales</taxon>
        <taxon>Microbacteriaceae</taxon>
        <taxon>Curtobacterium</taxon>
    </lineage>
</organism>
<proteinExistence type="predicted"/>
<name>A0A4R6DNQ0_9MICO</name>
<reference evidence="2 3" key="1">
    <citation type="submission" date="2019-03" db="EMBL/GenBank/DDBJ databases">
        <title>Genomic analyses of the natural microbiome of Caenorhabditis elegans.</title>
        <authorList>
            <person name="Samuel B."/>
        </authorList>
    </citation>
    <scope>NUCLEOTIDE SEQUENCE [LARGE SCALE GENOMIC DNA]</scope>
    <source>
        <strain evidence="2 3">JUb65</strain>
    </source>
</reference>
<evidence type="ECO:0000313" key="2">
    <source>
        <dbReference type="EMBL" id="TDN46615.1"/>
    </source>
</evidence>